<sequence>MDTNTLVALLDQMSLFMIVFILQSVNGLFKWKFIFHCSDPASCCLLCSYTWAP</sequence>
<proteinExistence type="predicted"/>
<feature type="transmembrane region" description="Helical" evidence="1">
    <location>
        <begin position="6"/>
        <end position="25"/>
    </location>
</feature>
<keyword evidence="1" id="KW-0472">Membrane</keyword>
<dbReference type="InParanoid" id="A0A1X7TBR9"/>
<reference evidence="2" key="1">
    <citation type="submission" date="2017-05" db="UniProtKB">
        <authorList>
            <consortium name="EnsemblMetazoa"/>
        </authorList>
    </citation>
    <scope>IDENTIFICATION</scope>
</reference>
<keyword evidence="1" id="KW-0812">Transmembrane</keyword>
<dbReference type="AlphaFoldDB" id="A0A1X7TBR9"/>
<evidence type="ECO:0000313" key="2">
    <source>
        <dbReference type="EnsemblMetazoa" id="Aqu2.1.11895_001"/>
    </source>
</evidence>
<dbReference type="EnsemblMetazoa" id="Aqu2.1.11895_001">
    <property type="protein sequence ID" value="Aqu2.1.11895_001"/>
    <property type="gene ID" value="Aqu2.1.11895"/>
</dbReference>
<evidence type="ECO:0000256" key="1">
    <source>
        <dbReference type="SAM" id="Phobius"/>
    </source>
</evidence>
<keyword evidence="1" id="KW-1133">Transmembrane helix</keyword>
<name>A0A1X7TBR9_AMPQE</name>
<accession>A0A1X7TBR9</accession>
<organism evidence="2">
    <name type="scientific">Amphimedon queenslandica</name>
    <name type="common">Sponge</name>
    <dbReference type="NCBI Taxonomy" id="400682"/>
    <lineage>
        <taxon>Eukaryota</taxon>
        <taxon>Metazoa</taxon>
        <taxon>Porifera</taxon>
        <taxon>Demospongiae</taxon>
        <taxon>Heteroscleromorpha</taxon>
        <taxon>Haplosclerida</taxon>
        <taxon>Niphatidae</taxon>
        <taxon>Amphimedon</taxon>
    </lineage>
</organism>
<protein>
    <submittedName>
        <fullName evidence="2">Uncharacterized protein</fullName>
    </submittedName>
</protein>